<dbReference type="SUPFAM" id="SSF103473">
    <property type="entry name" value="MFS general substrate transporter"/>
    <property type="match status" value="1"/>
</dbReference>
<dbReference type="Gene3D" id="1.20.1250.20">
    <property type="entry name" value="MFS general substrate transporter like domains"/>
    <property type="match status" value="2"/>
</dbReference>
<evidence type="ECO:0000256" key="23">
    <source>
        <dbReference type="ARBA" id="ARBA00045709"/>
    </source>
</evidence>
<evidence type="ECO:0000256" key="25">
    <source>
        <dbReference type="SAM" id="MobiDB-lite"/>
    </source>
</evidence>
<feature type="transmembrane region" description="Helical" evidence="26">
    <location>
        <begin position="357"/>
        <end position="376"/>
    </location>
</feature>
<protein>
    <recommendedName>
        <fullName evidence="21">Lysosomal dipeptide transporter MFSD1</fullName>
    </recommendedName>
    <alternativeName>
        <fullName evidence="22">Major facilitator superfamily domain-containing protein 1</fullName>
    </alternativeName>
</protein>
<proteinExistence type="inferred from homology"/>
<comment type="catalytic activity">
    <reaction evidence="10">
        <text>L-alpha-aminoacyl-L-arginine(out) = L-alpha-aminoacyl-L-arginine(in)</text>
        <dbReference type="Rhea" id="RHEA:79367"/>
        <dbReference type="ChEBI" id="CHEBI:229968"/>
    </reaction>
</comment>
<comment type="similarity">
    <text evidence="2">Belongs to the major facilitator superfamily.</text>
</comment>
<comment type="catalytic activity">
    <reaction evidence="15">
        <text>L-arginyl-L-alpha-amino acid(out) = L-arginyl-L-alpha-amino acid(in)</text>
        <dbReference type="Rhea" id="RHEA:79371"/>
        <dbReference type="ChEBI" id="CHEBI:84315"/>
    </reaction>
</comment>
<accession>A0A7R8WSP9</accession>
<evidence type="ECO:0000256" key="2">
    <source>
        <dbReference type="ARBA" id="ARBA00008335"/>
    </source>
</evidence>
<feature type="compositionally biased region" description="Basic and acidic residues" evidence="25">
    <location>
        <begin position="1"/>
        <end position="10"/>
    </location>
</feature>
<feature type="transmembrane region" description="Helical" evidence="26">
    <location>
        <begin position="414"/>
        <end position="438"/>
    </location>
</feature>
<sequence>MTNSKNERTPLLEGSASVRIQNSSSSSHGTSTSVNRRRSMDDEDSKQSELRADLSKQFNMFCNPLHPCHRFLALFLMSFMGFGSYFCFDNPGALQTHIKSDMDVSTPQFASLYSWYSWPNVVLCFIGGFLLDSVFGIRLGTMIFAGIVVLGQLVFAAGAFFNMFWLMEVGRFVFGIGGESLAVAQNTYAVAWFKGKELNMVFGLQLSFARVGSTVNFNVMGPLYNAVHESYKGHTCLGIVLGIASLSCIVSFLCASILGWMDWRRGRILKTDAAQTGETIRLSDVKEFGTSFWLMTVIAVAYYVAIFPFVGLGQVFFQRKFNMTPNAANGVNGIIYVISAVVSPLFGMLIDKSGRNIFWVFLSILVSMGCHFTLAYTFWNPYIAMITLGFAYSLLASALWPMVALVLPEYQLGTAYGIMQAVQNLGLATMTIAAGAIVDSSGYLVLELFFLSWMTVALVAIIALWVVDLFDGGFLNLGVKERKLKEMEIKAMHREIGQRRSRVINTGRAGLLVTPSDTQAIIVPPRDFAIRNRFLSRIGAEVRG</sequence>
<dbReference type="Pfam" id="PF07690">
    <property type="entry name" value="MFS_1"/>
    <property type="match status" value="1"/>
</dbReference>
<reference evidence="28" key="1">
    <citation type="submission" date="2020-11" db="EMBL/GenBank/DDBJ databases">
        <authorList>
            <person name="Tran Van P."/>
        </authorList>
    </citation>
    <scope>NUCLEOTIDE SEQUENCE</scope>
</reference>
<evidence type="ECO:0000256" key="3">
    <source>
        <dbReference type="ARBA" id="ARBA00022448"/>
    </source>
</evidence>
<keyword evidence="3" id="KW-0813">Transport</keyword>
<gene>
    <name evidence="28" type="ORF">CTOB1V02_LOCUS11646</name>
</gene>
<comment type="subunit">
    <text evidence="24">Homodimer. Interacts with lysosomal protein GLMP (via lumenal domain); the interaction starts while both proteins are still in the endoplasmic reticulum and is required for stabilization of MFSD1 in lysosomes but has no direct effect on its targeting to lysosomes or transporter activity.</text>
</comment>
<dbReference type="PANTHER" id="PTHR23512">
    <property type="entry name" value="MAJOR FACILITATOR SUPERFAMILY DOMAIN-CONTAINING PROTEIN 1"/>
    <property type="match status" value="1"/>
</dbReference>
<evidence type="ECO:0000313" key="28">
    <source>
        <dbReference type="EMBL" id="CAD7233827.1"/>
    </source>
</evidence>
<keyword evidence="5 26" id="KW-1133">Transmembrane helix</keyword>
<dbReference type="PROSITE" id="PS50850">
    <property type="entry name" value="MFS"/>
    <property type="match status" value="1"/>
</dbReference>
<comment type="catalytic activity">
    <reaction evidence="8">
        <text>L-lysyl-L-alanine(out) = L-lysyl-L-alanine(in)</text>
        <dbReference type="Rhea" id="RHEA:79399"/>
        <dbReference type="ChEBI" id="CHEBI:229954"/>
    </reaction>
</comment>
<feature type="transmembrane region" description="Helical" evidence="26">
    <location>
        <begin position="143"/>
        <end position="166"/>
    </location>
</feature>
<evidence type="ECO:0000256" key="10">
    <source>
        <dbReference type="ARBA" id="ARBA00044881"/>
    </source>
</evidence>
<dbReference type="InterPro" id="IPR011701">
    <property type="entry name" value="MFS"/>
</dbReference>
<evidence type="ECO:0000256" key="6">
    <source>
        <dbReference type="ARBA" id="ARBA00023136"/>
    </source>
</evidence>
<dbReference type="CDD" id="cd17340">
    <property type="entry name" value="MFS_MFSD1"/>
    <property type="match status" value="1"/>
</dbReference>
<feature type="transmembrane region" description="Helical" evidence="26">
    <location>
        <begin position="330"/>
        <end position="350"/>
    </location>
</feature>
<comment type="catalytic activity">
    <reaction evidence="9">
        <text>L-histidyl-glycine(out) = L-histidyl-glycine(in)</text>
        <dbReference type="Rhea" id="RHEA:79395"/>
        <dbReference type="ChEBI" id="CHEBI:229957"/>
    </reaction>
</comment>
<feature type="transmembrane region" description="Helical" evidence="26">
    <location>
        <begin position="71"/>
        <end position="93"/>
    </location>
</feature>
<evidence type="ECO:0000256" key="22">
    <source>
        <dbReference type="ARBA" id="ARBA00045018"/>
    </source>
</evidence>
<keyword evidence="7" id="KW-0458">Lysosome</keyword>
<name>A0A7R8WSP9_9CRUS</name>
<comment type="catalytic activity">
    <reaction evidence="20">
        <text>L-lysyl-glycine(out) = L-lysyl-glycine(in)</text>
        <dbReference type="Rhea" id="RHEA:79407"/>
        <dbReference type="ChEBI" id="CHEBI:191202"/>
    </reaction>
</comment>
<dbReference type="AlphaFoldDB" id="A0A7R8WSP9"/>
<evidence type="ECO:0000256" key="15">
    <source>
        <dbReference type="ARBA" id="ARBA00044899"/>
    </source>
</evidence>
<feature type="region of interest" description="Disordered" evidence="25">
    <location>
        <begin position="1"/>
        <end position="46"/>
    </location>
</feature>
<evidence type="ECO:0000256" key="7">
    <source>
        <dbReference type="ARBA" id="ARBA00023228"/>
    </source>
</evidence>
<dbReference type="EMBL" id="OB667044">
    <property type="protein sequence ID" value="CAD7233827.1"/>
    <property type="molecule type" value="Genomic_DNA"/>
</dbReference>
<feature type="non-terminal residue" evidence="28">
    <location>
        <position position="544"/>
    </location>
</feature>
<evidence type="ECO:0000256" key="21">
    <source>
        <dbReference type="ARBA" id="ARBA00044985"/>
    </source>
</evidence>
<evidence type="ECO:0000256" key="8">
    <source>
        <dbReference type="ARBA" id="ARBA00044876"/>
    </source>
</evidence>
<evidence type="ECO:0000256" key="14">
    <source>
        <dbReference type="ARBA" id="ARBA00044898"/>
    </source>
</evidence>
<feature type="transmembrane region" description="Helical" evidence="26">
    <location>
        <begin position="291"/>
        <end position="310"/>
    </location>
</feature>
<evidence type="ECO:0000256" key="16">
    <source>
        <dbReference type="ARBA" id="ARBA00044900"/>
    </source>
</evidence>
<comment type="catalytic activity">
    <reaction evidence="17">
        <text>L-arginyl-glycine(out) = L-arginyl-glycine(in)</text>
        <dbReference type="Rhea" id="RHEA:79391"/>
        <dbReference type="ChEBI" id="CHEBI:229955"/>
    </reaction>
</comment>
<dbReference type="GO" id="GO:0022857">
    <property type="term" value="F:transmembrane transporter activity"/>
    <property type="evidence" value="ECO:0007669"/>
    <property type="project" value="InterPro"/>
</dbReference>
<evidence type="ECO:0000256" key="13">
    <source>
        <dbReference type="ARBA" id="ARBA00044893"/>
    </source>
</evidence>
<comment type="catalytic activity">
    <reaction evidence="12">
        <text>L-lysyl-L-alpha-amino acid(out) = L-lysyl-L-alpha-amino acid(in)</text>
        <dbReference type="Rhea" id="RHEA:79387"/>
        <dbReference type="ChEBI" id="CHEBI:229965"/>
    </reaction>
</comment>
<feature type="transmembrane region" description="Helical" evidence="26">
    <location>
        <begin position="113"/>
        <end position="131"/>
    </location>
</feature>
<evidence type="ECO:0000256" key="24">
    <source>
        <dbReference type="ARBA" id="ARBA00046376"/>
    </source>
</evidence>
<comment type="catalytic activity">
    <reaction evidence="16">
        <text>L-lysyl-L-lysine(out) = L-lysyl-L-lysine(in)</text>
        <dbReference type="Rhea" id="RHEA:79403"/>
        <dbReference type="ChEBI" id="CHEBI:229956"/>
    </reaction>
</comment>
<feature type="domain" description="Major facilitator superfamily (MFS) profile" evidence="27">
    <location>
        <begin position="70"/>
        <end position="471"/>
    </location>
</feature>
<comment type="catalytic activity">
    <reaction evidence="11">
        <text>L-alpha-aminoacyl-L-histidine(out) = L-alpha-aminoacyl-L-histidine(in)</text>
        <dbReference type="Rhea" id="RHEA:79375"/>
        <dbReference type="ChEBI" id="CHEBI:229967"/>
    </reaction>
</comment>
<comment type="catalytic activity">
    <reaction evidence="14">
        <text>L-aspartyl-L-lysine(out) = L-aspartyl-L-lysine(in)</text>
        <dbReference type="Rhea" id="RHEA:79411"/>
        <dbReference type="ChEBI" id="CHEBI:229953"/>
    </reaction>
</comment>
<feature type="transmembrane region" description="Helical" evidence="26">
    <location>
        <begin position="382"/>
        <end position="407"/>
    </location>
</feature>
<dbReference type="PANTHER" id="PTHR23512:SF3">
    <property type="entry name" value="MAJOR FACILITATOR SUPERFAMILY DOMAIN-CONTAINING PROTEIN 1"/>
    <property type="match status" value="1"/>
</dbReference>
<evidence type="ECO:0000256" key="20">
    <source>
        <dbReference type="ARBA" id="ARBA00044924"/>
    </source>
</evidence>
<feature type="compositionally biased region" description="Low complexity" evidence="25">
    <location>
        <begin position="23"/>
        <end position="33"/>
    </location>
</feature>
<evidence type="ECO:0000256" key="4">
    <source>
        <dbReference type="ARBA" id="ARBA00022692"/>
    </source>
</evidence>
<dbReference type="GO" id="GO:0005765">
    <property type="term" value="C:lysosomal membrane"/>
    <property type="evidence" value="ECO:0007669"/>
    <property type="project" value="UniProtKB-SubCell"/>
</dbReference>
<dbReference type="InterPro" id="IPR020846">
    <property type="entry name" value="MFS_dom"/>
</dbReference>
<comment type="catalytic activity">
    <reaction evidence="19">
        <text>L-alanyl-L-lysine(out) = L-alanyl-L-lysine(in)</text>
        <dbReference type="Rhea" id="RHEA:79415"/>
        <dbReference type="ChEBI" id="CHEBI:192470"/>
    </reaction>
</comment>
<evidence type="ECO:0000256" key="18">
    <source>
        <dbReference type="ARBA" id="ARBA00044912"/>
    </source>
</evidence>
<feature type="transmembrane region" description="Helical" evidence="26">
    <location>
        <begin position="450"/>
        <end position="477"/>
    </location>
</feature>
<keyword evidence="6 26" id="KW-0472">Membrane</keyword>
<evidence type="ECO:0000256" key="1">
    <source>
        <dbReference type="ARBA" id="ARBA00004155"/>
    </source>
</evidence>
<organism evidence="28">
    <name type="scientific">Cyprideis torosa</name>
    <dbReference type="NCBI Taxonomy" id="163714"/>
    <lineage>
        <taxon>Eukaryota</taxon>
        <taxon>Metazoa</taxon>
        <taxon>Ecdysozoa</taxon>
        <taxon>Arthropoda</taxon>
        <taxon>Crustacea</taxon>
        <taxon>Oligostraca</taxon>
        <taxon>Ostracoda</taxon>
        <taxon>Podocopa</taxon>
        <taxon>Podocopida</taxon>
        <taxon>Cytherocopina</taxon>
        <taxon>Cytheroidea</taxon>
        <taxon>Cytherideidae</taxon>
        <taxon>Cyprideis</taxon>
    </lineage>
</organism>
<comment type="catalytic activity">
    <reaction evidence="18">
        <text>L-histidyl-L-alpha-amino acid(out) = L-histidyl-L-alpha-amino acid(in)</text>
        <dbReference type="Rhea" id="RHEA:79379"/>
        <dbReference type="ChEBI" id="CHEBI:229964"/>
    </reaction>
</comment>
<comment type="subcellular location">
    <subcellularLocation>
        <location evidence="1">Lysosome membrane</location>
        <topology evidence="1">Multi-pass membrane protein</topology>
    </subcellularLocation>
</comment>
<keyword evidence="4 26" id="KW-0812">Transmembrane</keyword>
<evidence type="ECO:0000256" key="17">
    <source>
        <dbReference type="ARBA" id="ARBA00044903"/>
    </source>
</evidence>
<dbReference type="OrthoDB" id="424834at2759"/>
<comment type="catalytic activity">
    <reaction evidence="13">
        <text>L-alpha-aminoacyl-L-lysine(out) = L-alpha-aminoacyl-L-lysine(in)</text>
        <dbReference type="Rhea" id="RHEA:79383"/>
        <dbReference type="ChEBI" id="CHEBI:229966"/>
    </reaction>
</comment>
<comment type="function">
    <text evidence="23">Lysosomal dipeptide uniporter that selectively exports lysine, arginine or histidine-containing dipeptides with a net positive charge from the lysosome lumen into the cytosol. Could play a role in a specific type of protein O-glycosylation indirectly regulating macrophages migration and tissue invasion. Also essential for liver homeostasis.</text>
</comment>
<evidence type="ECO:0000256" key="19">
    <source>
        <dbReference type="ARBA" id="ARBA00044919"/>
    </source>
</evidence>
<feature type="transmembrane region" description="Helical" evidence="26">
    <location>
        <begin position="239"/>
        <end position="260"/>
    </location>
</feature>
<evidence type="ECO:0000256" key="5">
    <source>
        <dbReference type="ARBA" id="ARBA00022989"/>
    </source>
</evidence>
<evidence type="ECO:0000256" key="12">
    <source>
        <dbReference type="ARBA" id="ARBA00044891"/>
    </source>
</evidence>
<evidence type="ECO:0000259" key="27">
    <source>
        <dbReference type="PROSITE" id="PS50850"/>
    </source>
</evidence>
<dbReference type="InterPro" id="IPR052187">
    <property type="entry name" value="MFSD1"/>
</dbReference>
<dbReference type="InterPro" id="IPR036259">
    <property type="entry name" value="MFS_trans_sf"/>
</dbReference>
<evidence type="ECO:0000256" key="11">
    <source>
        <dbReference type="ARBA" id="ARBA00044884"/>
    </source>
</evidence>
<evidence type="ECO:0000256" key="9">
    <source>
        <dbReference type="ARBA" id="ARBA00044878"/>
    </source>
</evidence>
<evidence type="ECO:0000256" key="26">
    <source>
        <dbReference type="SAM" id="Phobius"/>
    </source>
</evidence>